<name>A0A0F9GU03_9ZZZZ</name>
<gene>
    <name evidence="1" type="ORF">LCGC14_1867360</name>
</gene>
<dbReference type="EMBL" id="LAZR01018994">
    <property type="protein sequence ID" value="KKL94171.1"/>
    <property type="molecule type" value="Genomic_DNA"/>
</dbReference>
<proteinExistence type="predicted"/>
<reference evidence="1" key="1">
    <citation type="journal article" date="2015" name="Nature">
        <title>Complex archaea that bridge the gap between prokaryotes and eukaryotes.</title>
        <authorList>
            <person name="Spang A."/>
            <person name="Saw J.H."/>
            <person name="Jorgensen S.L."/>
            <person name="Zaremba-Niedzwiedzka K."/>
            <person name="Martijn J."/>
            <person name="Lind A.E."/>
            <person name="van Eijk R."/>
            <person name="Schleper C."/>
            <person name="Guy L."/>
            <person name="Ettema T.J."/>
        </authorList>
    </citation>
    <scope>NUCLEOTIDE SEQUENCE</scope>
</reference>
<protein>
    <submittedName>
        <fullName evidence="1">Uncharacterized protein</fullName>
    </submittedName>
</protein>
<organism evidence="1">
    <name type="scientific">marine sediment metagenome</name>
    <dbReference type="NCBI Taxonomy" id="412755"/>
    <lineage>
        <taxon>unclassified sequences</taxon>
        <taxon>metagenomes</taxon>
        <taxon>ecological metagenomes</taxon>
    </lineage>
</organism>
<comment type="caution">
    <text evidence="1">The sequence shown here is derived from an EMBL/GenBank/DDBJ whole genome shotgun (WGS) entry which is preliminary data.</text>
</comment>
<evidence type="ECO:0000313" key="1">
    <source>
        <dbReference type="EMBL" id="KKL94171.1"/>
    </source>
</evidence>
<dbReference type="AlphaFoldDB" id="A0A0F9GU03"/>
<sequence>MLNFKDSDIFVFYEITPSKEAKLFRIDNSLIYPKSIGKRVFDKLIINIDYLFSTNLTRSYPKMYKGYHSEDMLLLIVMLIDKPKNYSIPLDVPHKENVKLIDINFFLKNFDFDDYMKKK</sequence>
<accession>A0A0F9GU03</accession>